<proteinExistence type="predicted"/>
<evidence type="ECO:0000313" key="2">
    <source>
        <dbReference type="Proteomes" id="UP000298663"/>
    </source>
</evidence>
<dbReference type="EMBL" id="AZBU02000006">
    <property type="protein sequence ID" value="TKR72679.1"/>
    <property type="molecule type" value="Genomic_DNA"/>
</dbReference>
<gene>
    <name evidence="1" type="ORF">L596_020092</name>
</gene>
<comment type="caution">
    <text evidence="1">The sequence shown here is derived from an EMBL/GenBank/DDBJ whole genome shotgun (WGS) entry which is preliminary data.</text>
</comment>
<organism evidence="1 2">
    <name type="scientific">Steinernema carpocapsae</name>
    <name type="common">Entomopathogenic nematode</name>
    <dbReference type="NCBI Taxonomy" id="34508"/>
    <lineage>
        <taxon>Eukaryota</taxon>
        <taxon>Metazoa</taxon>
        <taxon>Ecdysozoa</taxon>
        <taxon>Nematoda</taxon>
        <taxon>Chromadorea</taxon>
        <taxon>Rhabditida</taxon>
        <taxon>Tylenchina</taxon>
        <taxon>Panagrolaimomorpha</taxon>
        <taxon>Strongyloidoidea</taxon>
        <taxon>Steinernematidae</taxon>
        <taxon>Steinernema</taxon>
    </lineage>
</organism>
<keyword evidence="2" id="KW-1185">Reference proteome</keyword>
<dbReference type="Proteomes" id="UP000298663">
    <property type="component" value="Unassembled WGS sequence"/>
</dbReference>
<reference evidence="1 2" key="2">
    <citation type="journal article" date="2019" name="G3 (Bethesda)">
        <title>Hybrid Assembly of the Genome of the Entomopathogenic Nematode Steinernema carpocapsae Identifies the X-Chromosome.</title>
        <authorList>
            <person name="Serra L."/>
            <person name="Macchietto M."/>
            <person name="Macias-Munoz A."/>
            <person name="McGill C.J."/>
            <person name="Rodriguez I.M."/>
            <person name="Rodriguez B."/>
            <person name="Murad R."/>
            <person name="Mortazavi A."/>
        </authorList>
    </citation>
    <scope>NUCLEOTIDE SEQUENCE [LARGE SCALE GENOMIC DNA]</scope>
    <source>
        <strain evidence="1 2">ALL</strain>
    </source>
</reference>
<name>A0A4U5MSI0_STECR</name>
<dbReference type="AlphaFoldDB" id="A0A4U5MSI0"/>
<accession>A0A4U5MSI0</accession>
<protein>
    <submittedName>
        <fullName evidence="1">Uncharacterized protein</fullName>
    </submittedName>
</protein>
<sequence>MVGEDCWTGRDEAEGVGWTTIGGWFSEPFCVTSRHRVGKLGTRCISSCGFASKRVAQNLVKLIYPLTRLGQWLKRDPLCFALRLFQGDLVGFRWRTTRENCCFANKGQEHFFFRSACSLRCGLLSASHCFAQKQISPSLATAKL</sequence>
<reference evidence="1 2" key="1">
    <citation type="journal article" date="2015" name="Genome Biol.">
        <title>Comparative genomics of Steinernema reveals deeply conserved gene regulatory networks.</title>
        <authorList>
            <person name="Dillman A.R."/>
            <person name="Macchietto M."/>
            <person name="Porter C.F."/>
            <person name="Rogers A."/>
            <person name="Williams B."/>
            <person name="Antoshechkin I."/>
            <person name="Lee M.M."/>
            <person name="Goodwin Z."/>
            <person name="Lu X."/>
            <person name="Lewis E.E."/>
            <person name="Goodrich-Blair H."/>
            <person name="Stock S.P."/>
            <person name="Adams B.J."/>
            <person name="Sternberg P.W."/>
            <person name="Mortazavi A."/>
        </authorList>
    </citation>
    <scope>NUCLEOTIDE SEQUENCE [LARGE SCALE GENOMIC DNA]</scope>
    <source>
        <strain evidence="1 2">ALL</strain>
    </source>
</reference>
<evidence type="ECO:0000313" key="1">
    <source>
        <dbReference type="EMBL" id="TKR72679.1"/>
    </source>
</evidence>